<evidence type="ECO:0000256" key="3">
    <source>
        <dbReference type="ARBA" id="ARBA00022452"/>
    </source>
</evidence>
<keyword evidence="5 11" id="KW-0732">Signal</keyword>
<dbReference type="EMBL" id="QEAS01000007">
    <property type="protein sequence ID" value="PWG80744.1"/>
    <property type="molecule type" value="Genomic_DNA"/>
</dbReference>
<dbReference type="GO" id="GO:0015344">
    <property type="term" value="F:siderophore uptake transmembrane transporter activity"/>
    <property type="evidence" value="ECO:0007669"/>
    <property type="project" value="TreeGrafter"/>
</dbReference>
<sequence length="900" mass="99346">MKKILLSLVVVAMIVASAVNAYAQEIVKGKVVDASTKEALPGASVLLKGTKKSVSTGLDGSFSISATSPGTLVISYIGYIQKEIEFSGAINLGNIQIEPNATSMQEVTVTGNVAIDRKTPVAFSTVKAVDIESKGVNREFPELLKSTPSVYTTKAGGAFGDSRIVIRGFSQENIAVMVNGVPVNDMENQRVYWSNWAGLTDVTSSMQVQRGLGASKLSVSSVGGTINIVTKPTEMTAGGSVSANMGNDDFMKYTVSYSSGKLPSGLALTVLGSLNQGDGYVQGTQYRGWNWFASLGYEINSKHLLTFTATGAPQWHNQRSFSLPYQTYYGNPNDPSVIARGSKYNDSWGYLNGEEFNAKKNFYHKPVFNLNHYWNISDKLELNSIAYYSIGRGGGTAASGRINNTTYERLPRTEDGLINWDDISKWNSGTAVNGFGAQTANTPIASGTYQGQYQLSTSGNNSGISRISSMNEHNWYGLISNLGYRINDKFNLSAGIDYRGYKGLHYQRVEDFIGGDVFFETKDANENPKYILNGDKKSTVGYDNPGYVQQYGGQASLEYTYGSWDIFVAGAANNTSYQREDKFLASDDENRKTPKYNYFAYTAKGGANYRIDEKHNVFANIGYFTRAPFYNAIFAANSNLPNKINKDLENEKVFGTELGYSFRSRVFSANVNLYRTMWSDKTISGSSYVEQGVRYRDLTVGAKQLSQGLEIDMATTPIRKLELTGMFSLGNFEYKDNAQALKINDDTNTPTSDFKTVYIKGLKVGDVAHVTYALGASYEVVKNVRVRADLNSFDKLYARYLYEQRTAVESAGTQPWQLPSYTLVDAGVSYRFNLYKTPITLRFNVDNIFDEKYIAESYTDTKFDPTDATDFEIGKGGSGKRNTVFPGWGRTWNLGLKVNF</sequence>
<dbReference type="InterPro" id="IPR012910">
    <property type="entry name" value="Plug_dom"/>
</dbReference>
<evidence type="ECO:0000256" key="7">
    <source>
        <dbReference type="ARBA" id="ARBA00023136"/>
    </source>
</evidence>
<dbReference type="Pfam" id="PF13715">
    <property type="entry name" value="CarbopepD_reg_2"/>
    <property type="match status" value="1"/>
</dbReference>
<dbReference type="PANTHER" id="PTHR30069:SF50">
    <property type="entry name" value="TONB-DEPENDENT RECEPTOR HI_1217-RELATED"/>
    <property type="match status" value="1"/>
</dbReference>
<dbReference type="GO" id="GO:0044718">
    <property type="term" value="P:siderophore transmembrane transport"/>
    <property type="evidence" value="ECO:0007669"/>
    <property type="project" value="TreeGrafter"/>
</dbReference>
<dbReference type="SUPFAM" id="SSF49464">
    <property type="entry name" value="Carboxypeptidase regulatory domain-like"/>
    <property type="match status" value="1"/>
</dbReference>
<keyword evidence="4 9" id="KW-0812">Transmembrane</keyword>
<feature type="signal peptide" evidence="11">
    <location>
        <begin position="1"/>
        <end position="23"/>
    </location>
</feature>
<dbReference type="InterPro" id="IPR037066">
    <property type="entry name" value="Plug_dom_sf"/>
</dbReference>
<dbReference type="RefSeq" id="WP_109415600.1">
    <property type="nucleotide sequence ID" value="NZ_QEAS01000007.1"/>
</dbReference>
<evidence type="ECO:0000256" key="2">
    <source>
        <dbReference type="ARBA" id="ARBA00022448"/>
    </source>
</evidence>
<evidence type="ECO:0000256" key="5">
    <source>
        <dbReference type="ARBA" id="ARBA00022729"/>
    </source>
</evidence>
<keyword evidence="14" id="KW-0675">Receptor</keyword>
<comment type="similarity">
    <text evidence="9 10">Belongs to the TonB-dependent receptor family.</text>
</comment>
<keyword evidence="8 9" id="KW-0998">Cell outer membrane</keyword>
<organism evidence="14 15">
    <name type="scientific">Pararcticibacter amylolyticus</name>
    <dbReference type="NCBI Taxonomy" id="2173175"/>
    <lineage>
        <taxon>Bacteria</taxon>
        <taxon>Pseudomonadati</taxon>
        <taxon>Bacteroidota</taxon>
        <taxon>Sphingobacteriia</taxon>
        <taxon>Sphingobacteriales</taxon>
        <taxon>Sphingobacteriaceae</taxon>
        <taxon>Pararcticibacter</taxon>
    </lineage>
</organism>
<dbReference type="AlphaFoldDB" id="A0A2U2PHK9"/>
<name>A0A2U2PHK9_9SPHI</name>
<dbReference type="InterPro" id="IPR010917">
    <property type="entry name" value="TonB_rcpt_CS"/>
</dbReference>
<proteinExistence type="inferred from homology"/>
<evidence type="ECO:0000256" key="4">
    <source>
        <dbReference type="ARBA" id="ARBA00022692"/>
    </source>
</evidence>
<evidence type="ECO:0000256" key="10">
    <source>
        <dbReference type="RuleBase" id="RU003357"/>
    </source>
</evidence>
<accession>A0A2U2PHK9</accession>
<keyword evidence="6 10" id="KW-0798">TonB box</keyword>
<dbReference type="Gene3D" id="2.40.170.20">
    <property type="entry name" value="TonB-dependent receptor, beta-barrel domain"/>
    <property type="match status" value="1"/>
</dbReference>
<comment type="caution">
    <text evidence="14">The sequence shown here is derived from an EMBL/GenBank/DDBJ whole genome shotgun (WGS) entry which is preliminary data.</text>
</comment>
<dbReference type="InterPro" id="IPR036942">
    <property type="entry name" value="Beta-barrel_TonB_sf"/>
</dbReference>
<keyword evidence="3 9" id="KW-1134">Transmembrane beta strand</keyword>
<dbReference type="Gene3D" id="2.170.130.10">
    <property type="entry name" value="TonB-dependent receptor, plug domain"/>
    <property type="match status" value="1"/>
</dbReference>
<feature type="domain" description="TonB-dependent receptor-like beta-barrel" evidence="12">
    <location>
        <begin position="315"/>
        <end position="848"/>
    </location>
</feature>
<evidence type="ECO:0000256" key="11">
    <source>
        <dbReference type="SAM" id="SignalP"/>
    </source>
</evidence>
<comment type="subcellular location">
    <subcellularLocation>
        <location evidence="1 9">Cell outer membrane</location>
        <topology evidence="1 9">Multi-pass membrane protein</topology>
    </subcellularLocation>
</comment>
<evidence type="ECO:0000259" key="13">
    <source>
        <dbReference type="Pfam" id="PF07715"/>
    </source>
</evidence>
<gene>
    <name evidence="14" type="ORF">DDR33_09790</name>
</gene>
<dbReference type="OrthoDB" id="1453181at2"/>
<evidence type="ECO:0000259" key="12">
    <source>
        <dbReference type="Pfam" id="PF00593"/>
    </source>
</evidence>
<dbReference type="Pfam" id="PF07715">
    <property type="entry name" value="Plug"/>
    <property type="match status" value="1"/>
</dbReference>
<feature type="chain" id="PRO_5015576493" evidence="11">
    <location>
        <begin position="24"/>
        <end position="900"/>
    </location>
</feature>
<evidence type="ECO:0000256" key="1">
    <source>
        <dbReference type="ARBA" id="ARBA00004571"/>
    </source>
</evidence>
<keyword evidence="7 9" id="KW-0472">Membrane</keyword>
<dbReference type="Gene3D" id="2.60.40.1120">
    <property type="entry name" value="Carboxypeptidase-like, regulatory domain"/>
    <property type="match status" value="1"/>
</dbReference>
<dbReference type="GO" id="GO:0009279">
    <property type="term" value="C:cell outer membrane"/>
    <property type="evidence" value="ECO:0007669"/>
    <property type="project" value="UniProtKB-SubCell"/>
</dbReference>
<dbReference type="Pfam" id="PF00593">
    <property type="entry name" value="TonB_dep_Rec_b-barrel"/>
    <property type="match status" value="1"/>
</dbReference>
<dbReference type="InterPro" id="IPR000531">
    <property type="entry name" value="Beta-barrel_TonB"/>
</dbReference>
<evidence type="ECO:0000313" key="15">
    <source>
        <dbReference type="Proteomes" id="UP000245647"/>
    </source>
</evidence>
<evidence type="ECO:0000256" key="8">
    <source>
        <dbReference type="ARBA" id="ARBA00023237"/>
    </source>
</evidence>
<evidence type="ECO:0000313" key="14">
    <source>
        <dbReference type="EMBL" id="PWG80744.1"/>
    </source>
</evidence>
<dbReference type="SUPFAM" id="SSF56935">
    <property type="entry name" value="Porins"/>
    <property type="match status" value="1"/>
</dbReference>
<feature type="domain" description="TonB-dependent receptor plug" evidence="13">
    <location>
        <begin position="117"/>
        <end position="225"/>
    </location>
</feature>
<keyword evidence="15" id="KW-1185">Reference proteome</keyword>
<dbReference type="PROSITE" id="PS01156">
    <property type="entry name" value="TONB_DEPENDENT_REC_2"/>
    <property type="match status" value="1"/>
</dbReference>
<dbReference type="PROSITE" id="PS52016">
    <property type="entry name" value="TONB_DEPENDENT_REC_3"/>
    <property type="match status" value="1"/>
</dbReference>
<dbReference type="PANTHER" id="PTHR30069">
    <property type="entry name" value="TONB-DEPENDENT OUTER MEMBRANE RECEPTOR"/>
    <property type="match status" value="1"/>
</dbReference>
<dbReference type="InterPro" id="IPR008969">
    <property type="entry name" value="CarboxyPept-like_regulatory"/>
</dbReference>
<keyword evidence="2 9" id="KW-0813">Transport</keyword>
<dbReference type="Proteomes" id="UP000245647">
    <property type="component" value="Unassembled WGS sequence"/>
</dbReference>
<protein>
    <submittedName>
        <fullName evidence="14">TonB-dependent receptor</fullName>
    </submittedName>
</protein>
<dbReference type="InterPro" id="IPR039426">
    <property type="entry name" value="TonB-dep_rcpt-like"/>
</dbReference>
<evidence type="ECO:0000256" key="9">
    <source>
        <dbReference type="PROSITE-ProRule" id="PRU01360"/>
    </source>
</evidence>
<evidence type="ECO:0000256" key="6">
    <source>
        <dbReference type="ARBA" id="ARBA00023077"/>
    </source>
</evidence>
<reference evidence="14 15" key="1">
    <citation type="submission" date="2018-04" db="EMBL/GenBank/DDBJ databases">
        <title>Pedobacter chongqingensis sp. nov., isolated from a rottenly hemp rope.</title>
        <authorList>
            <person name="Cai Y."/>
        </authorList>
    </citation>
    <scope>NUCLEOTIDE SEQUENCE [LARGE SCALE GENOMIC DNA]</scope>
    <source>
        <strain evidence="14 15">FJ4-8</strain>
    </source>
</reference>